<evidence type="ECO:0000313" key="12">
    <source>
        <dbReference type="EMBL" id="KAJ1920644.1"/>
    </source>
</evidence>
<reference evidence="12" key="1">
    <citation type="submission" date="2022-07" db="EMBL/GenBank/DDBJ databases">
        <title>Phylogenomic reconstructions and comparative analyses of Kickxellomycotina fungi.</title>
        <authorList>
            <person name="Reynolds N.K."/>
            <person name="Stajich J.E."/>
            <person name="Barry K."/>
            <person name="Grigoriev I.V."/>
            <person name="Crous P."/>
            <person name="Smith M.E."/>
        </authorList>
    </citation>
    <scope>NUCLEOTIDE SEQUENCE</scope>
    <source>
        <strain evidence="12">NBRC 100468</strain>
    </source>
</reference>
<evidence type="ECO:0000259" key="11">
    <source>
        <dbReference type="PROSITE" id="PS50042"/>
    </source>
</evidence>
<dbReference type="GO" id="GO:0005952">
    <property type="term" value="C:cAMP-dependent protein kinase complex"/>
    <property type="evidence" value="ECO:0007669"/>
    <property type="project" value="InterPro"/>
</dbReference>
<dbReference type="InterPro" id="IPR018488">
    <property type="entry name" value="cNMP-bd_CS"/>
</dbReference>
<dbReference type="SUPFAM" id="SSF51206">
    <property type="entry name" value="cAMP-binding domain-like"/>
    <property type="match status" value="2"/>
</dbReference>
<dbReference type="PANTHER" id="PTHR11635">
    <property type="entry name" value="CAMP-DEPENDENT PROTEIN KINASE REGULATORY CHAIN"/>
    <property type="match status" value="1"/>
</dbReference>
<keyword evidence="5" id="KW-0677">Repeat</keyword>
<dbReference type="GO" id="GO:0030552">
    <property type="term" value="F:cAMP binding"/>
    <property type="evidence" value="ECO:0007669"/>
    <property type="project" value="UniProtKB-KW"/>
</dbReference>
<evidence type="ECO:0000256" key="9">
    <source>
        <dbReference type="PIRSR" id="PIRSR000548-1"/>
    </source>
</evidence>
<protein>
    <recommendedName>
        <fullName evidence="2 8">cAMP-dependent protein kinase regulatory subunit</fullName>
    </recommendedName>
</protein>
<feature type="domain" description="Cyclic nucleotide-binding" evidence="11">
    <location>
        <begin position="186"/>
        <end position="306"/>
    </location>
</feature>
<evidence type="ECO:0000256" key="10">
    <source>
        <dbReference type="SAM" id="MobiDB-lite"/>
    </source>
</evidence>
<dbReference type="GO" id="GO:0004862">
    <property type="term" value="F:cAMP-dependent protein kinase inhibitor activity"/>
    <property type="evidence" value="ECO:0007669"/>
    <property type="project" value="TreeGrafter"/>
</dbReference>
<evidence type="ECO:0000256" key="5">
    <source>
        <dbReference type="ARBA" id="ARBA00022737"/>
    </source>
</evidence>
<dbReference type="InterPro" id="IPR003117">
    <property type="entry name" value="cAMP_dep_PK_reg_su_I/II_a/b"/>
</dbReference>
<accession>A0A9W8A422</accession>
<comment type="similarity">
    <text evidence="1 8">Belongs to the cAMP-dependent kinase regulatory chain family.</text>
</comment>
<proteinExistence type="inferred from homology"/>
<comment type="caution">
    <text evidence="12">The sequence shown here is derived from an EMBL/GenBank/DDBJ whole genome shotgun (WGS) entry which is preliminary data.</text>
</comment>
<gene>
    <name evidence="12" type="ORF">H4219_001202</name>
</gene>
<dbReference type="Pfam" id="PF00027">
    <property type="entry name" value="cNMP_binding"/>
    <property type="match status" value="2"/>
</dbReference>
<dbReference type="Gene3D" id="2.60.120.10">
    <property type="entry name" value="Jelly Rolls"/>
    <property type="match status" value="2"/>
</dbReference>
<dbReference type="SMART" id="SM00100">
    <property type="entry name" value="cNMP"/>
    <property type="match status" value="2"/>
</dbReference>
<evidence type="ECO:0000256" key="6">
    <source>
        <dbReference type="ARBA" id="ARBA00022741"/>
    </source>
</evidence>
<evidence type="ECO:0000256" key="3">
    <source>
        <dbReference type="ARBA" id="ARBA00022553"/>
    </source>
</evidence>
<dbReference type="InterPro" id="IPR050503">
    <property type="entry name" value="cAMP-dep_PK_reg_su-like"/>
</dbReference>
<dbReference type="GO" id="GO:0005634">
    <property type="term" value="C:nucleus"/>
    <property type="evidence" value="ECO:0007669"/>
    <property type="project" value="TreeGrafter"/>
</dbReference>
<dbReference type="SUPFAM" id="SSF47391">
    <property type="entry name" value="Dimerization-anchoring domain of cAMP-dependent PK regulatory subunit"/>
    <property type="match status" value="1"/>
</dbReference>
<comment type="subunit">
    <text evidence="8">Tetramer, composed of 2 regulatory (R) and 2 catalytic (C) subunits. In the presence of cAMP it dissociates into 2 active monomeric C subunits and an R dimer.</text>
</comment>
<dbReference type="EMBL" id="JANBPU010000011">
    <property type="protein sequence ID" value="KAJ1920644.1"/>
    <property type="molecule type" value="Genomic_DNA"/>
</dbReference>
<dbReference type="InterPro" id="IPR000595">
    <property type="entry name" value="cNMP-bd_dom"/>
</dbReference>
<dbReference type="CDD" id="cd12098">
    <property type="entry name" value="DD_R_ScPKA-like"/>
    <property type="match status" value="1"/>
</dbReference>
<feature type="binding site" evidence="9">
    <location>
        <position position="379"/>
    </location>
    <ligand>
        <name>3',5'-cyclic AMP</name>
        <dbReference type="ChEBI" id="CHEBI:58165"/>
        <label>2</label>
    </ligand>
</feature>
<dbReference type="InterPro" id="IPR014710">
    <property type="entry name" value="RmlC-like_jellyroll"/>
</dbReference>
<organism evidence="12 13">
    <name type="scientific">Mycoemilia scoparia</name>
    <dbReference type="NCBI Taxonomy" id="417184"/>
    <lineage>
        <taxon>Eukaryota</taxon>
        <taxon>Fungi</taxon>
        <taxon>Fungi incertae sedis</taxon>
        <taxon>Zoopagomycota</taxon>
        <taxon>Kickxellomycotina</taxon>
        <taxon>Kickxellomycetes</taxon>
        <taxon>Kickxellales</taxon>
        <taxon>Kickxellaceae</taxon>
        <taxon>Mycoemilia</taxon>
    </lineage>
</organism>
<keyword evidence="7 8" id="KW-0114">cAMP</keyword>
<keyword evidence="4 8" id="KW-0116">cAMP-binding</keyword>
<evidence type="ECO:0000313" key="13">
    <source>
        <dbReference type="Proteomes" id="UP001150538"/>
    </source>
</evidence>
<evidence type="ECO:0000256" key="7">
    <source>
        <dbReference type="ARBA" id="ARBA00023149"/>
    </source>
</evidence>
<feature type="domain" description="Cyclic nucleotide-binding" evidence="11">
    <location>
        <begin position="309"/>
        <end position="428"/>
    </location>
</feature>
<dbReference type="Proteomes" id="UP001150538">
    <property type="component" value="Unassembled WGS sequence"/>
</dbReference>
<evidence type="ECO:0000256" key="8">
    <source>
        <dbReference type="PIRNR" id="PIRNR000548"/>
    </source>
</evidence>
<sequence length="428" mass="48296">MERDVQETYSAPASNAEIDEVVNALREKLLKARPQDIWQFCSTYFQEKLEEQRNMFLELIKQHPDLLGDDDKHSMAVDGEAEIHTHSSLTQFSFNNPFGGADGSTDGIKEDPTSSGVGNQALVPDRISDLRKAYPGIDPKCNYGRRFSVSAESMNPTKEEEYEKKVIPKTDGQRGRIDKSLSSNFLFRNLDEESYKDIVNAMEEKFVKGGEDVIVQGGFGDYFYIVEHGTFDIFVSKDDDPPKKVATVQDGDSFGELALMYNAPRAATVHARTDATLWALDRITFRRLLMERTARKCQLYEKFLSEVPILKSLMQYERQKIADALETVSYSDGEVVMKQGETGSYFYLIEDGMAKITKVGADGKEKTYPSLKKGAYFGELALIEDQPRQATVTASGQLKCARMSKDAFNRLLGPVKNIMERDSKNYQQ</sequence>
<evidence type="ECO:0000256" key="4">
    <source>
        <dbReference type="ARBA" id="ARBA00022566"/>
    </source>
</evidence>
<dbReference type="GO" id="GO:0005829">
    <property type="term" value="C:cytosol"/>
    <property type="evidence" value="ECO:0007669"/>
    <property type="project" value="TreeGrafter"/>
</dbReference>
<dbReference type="SMART" id="SM00394">
    <property type="entry name" value="RIIa"/>
    <property type="match status" value="1"/>
</dbReference>
<keyword evidence="3" id="KW-0597">Phosphoprotein</keyword>
<dbReference type="OrthoDB" id="417078at2759"/>
<dbReference type="PROSITE" id="PS50042">
    <property type="entry name" value="CNMP_BINDING_3"/>
    <property type="match status" value="2"/>
</dbReference>
<keyword evidence="13" id="KW-1185">Reference proteome</keyword>
<dbReference type="InterPro" id="IPR018490">
    <property type="entry name" value="cNMP-bd_dom_sf"/>
</dbReference>
<dbReference type="PROSITE" id="PS00889">
    <property type="entry name" value="CNMP_BINDING_2"/>
    <property type="match status" value="2"/>
</dbReference>
<evidence type="ECO:0000256" key="1">
    <source>
        <dbReference type="ARBA" id="ARBA00005753"/>
    </source>
</evidence>
<dbReference type="PIRSF" id="PIRSF000548">
    <property type="entry name" value="PK_regulatory"/>
    <property type="match status" value="1"/>
</dbReference>
<dbReference type="FunFam" id="2.60.120.10:FF:000039">
    <property type="entry name" value="cAMP-dependent protein kinase regulatory subunit"/>
    <property type="match status" value="1"/>
</dbReference>
<dbReference type="GO" id="GO:0033554">
    <property type="term" value="P:cellular response to stress"/>
    <property type="evidence" value="ECO:0007669"/>
    <property type="project" value="UniProtKB-ARBA"/>
</dbReference>
<dbReference type="FunFam" id="2.60.120.10:FF:000006">
    <property type="entry name" value="cAMP-dependent protein kinase type I-alpha regulatory subunit"/>
    <property type="match status" value="1"/>
</dbReference>
<name>A0A9W8A422_9FUNG</name>
<dbReference type="PANTHER" id="PTHR11635:SF152">
    <property type="entry name" value="CAMP-DEPENDENT PROTEIN KINASE TYPE I REGULATORY SUBUNIT-RELATED"/>
    <property type="match status" value="1"/>
</dbReference>
<feature type="binding site" evidence="9">
    <location>
        <position position="265"/>
    </location>
    <ligand>
        <name>3',5'-cyclic AMP</name>
        <dbReference type="ChEBI" id="CHEBI:58165"/>
        <label>1</label>
    </ligand>
</feature>
<feature type="binding site" evidence="9">
    <location>
        <position position="256"/>
    </location>
    <ligand>
        <name>3',5'-cyclic AMP</name>
        <dbReference type="ChEBI" id="CHEBI:58165"/>
        <label>1</label>
    </ligand>
</feature>
<dbReference type="GO" id="GO:0034236">
    <property type="term" value="F:protein kinase A catalytic subunit binding"/>
    <property type="evidence" value="ECO:0007669"/>
    <property type="project" value="TreeGrafter"/>
</dbReference>
<evidence type="ECO:0000256" key="2">
    <source>
        <dbReference type="ARBA" id="ARBA00020355"/>
    </source>
</evidence>
<dbReference type="CDD" id="cd00038">
    <property type="entry name" value="CAP_ED"/>
    <property type="match status" value="2"/>
</dbReference>
<dbReference type="Pfam" id="PF02197">
    <property type="entry name" value="RIIa"/>
    <property type="match status" value="1"/>
</dbReference>
<feature type="region of interest" description="Disordered" evidence="10">
    <location>
        <begin position="94"/>
        <end position="121"/>
    </location>
</feature>
<keyword evidence="6 8" id="KW-0547">Nucleotide-binding</keyword>
<feature type="binding site" evidence="9">
    <location>
        <position position="388"/>
    </location>
    <ligand>
        <name>3',5'-cyclic AMP</name>
        <dbReference type="ChEBI" id="CHEBI:58165"/>
        <label>2</label>
    </ligand>
</feature>
<dbReference type="InterPro" id="IPR012198">
    <property type="entry name" value="cAMP_dep_PK_reg_su"/>
</dbReference>
<dbReference type="AlphaFoldDB" id="A0A9W8A422"/>
<dbReference type="PRINTS" id="PR00103">
    <property type="entry name" value="CAMPKINASE"/>
</dbReference>